<dbReference type="OMA" id="KPIYVWK"/>
<sequence>MIEVAEIIAREIRRGKIVEIGVGFYLEVAKRLRESGIDILVVDINEKAINYARKQGIKGVVDDIFNPTLGIYKDAKAIYSIRPAPEMMKPLLDLARKLKIPLYIVPLTGDRTPNGMKLINYKGIPIYKWEP</sequence>
<accession>A0A832T4R8</accession>
<dbReference type="RefSeq" id="WP_010884316.1">
    <property type="nucleotide sequence ID" value="NZ_DUJN01000007.1"/>
</dbReference>
<evidence type="ECO:0000313" key="3">
    <source>
        <dbReference type="EMBL" id="HII61451.1"/>
    </source>
</evidence>
<gene>
    <name evidence="3" type="ORF">HA331_06880</name>
</gene>
<dbReference type="GeneID" id="1444098"/>
<evidence type="ECO:0000313" key="4">
    <source>
        <dbReference type="Proteomes" id="UP000617544"/>
    </source>
</evidence>
<proteinExistence type="inferred from homology"/>
<evidence type="ECO:0000256" key="1">
    <source>
        <dbReference type="ARBA" id="ARBA00006969"/>
    </source>
</evidence>
<dbReference type="InterPro" id="IPR029063">
    <property type="entry name" value="SAM-dependent_MTases_sf"/>
</dbReference>
<organism evidence="3 4">
    <name type="scientific">Pyrococcus horikoshii</name>
    <dbReference type="NCBI Taxonomy" id="53953"/>
    <lineage>
        <taxon>Archaea</taxon>
        <taxon>Methanobacteriati</taxon>
        <taxon>Methanobacteriota</taxon>
        <taxon>Thermococci</taxon>
        <taxon>Thermococcales</taxon>
        <taxon>Thermococcaceae</taxon>
        <taxon>Pyrococcus</taxon>
    </lineage>
</organism>
<dbReference type="Gene3D" id="3.40.50.150">
    <property type="entry name" value="Vaccinia Virus protein VP39"/>
    <property type="match status" value="1"/>
</dbReference>
<reference evidence="3" key="1">
    <citation type="journal article" date="2020" name="bioRxiv">
        <title>A rank-normalized archaeal taxonomy based on genome phylogeny resolves widespread incomplete and uneven classifications.</title>
        <authorList>
            <person name="Rinke C."/>
            <person name="Chuvochina M."/>
            <person name="Mussig A.J."/>
            <person name="Chaumeil P.-A."/>
            <person name="Waite D.W."/>
            <person name="Whitman W.B."/>
            <person name="Parks D.H."/>
            <person name="Hugenholtz P."/>
        </authorList>
    </citation>
    <scope>NUCLEOTIDE SEQUENCE</scope>
    <source>
        <strain evidence="3">UBA8834</strain>
    </source>
</reference>
<comment type="caution">
    <text evidence="3">The sequence shown here is derived from an EMBL/GenBank/DDBJ whole genome shotgun (WGS) entry which is preliminary data.</text>
</comment>
<dbReference type="Proteomes" id="UP000617544">
    <property type="component" value="Unassembled WGS sequence"/>
</dbReference>
<dbReference type="AlphaFoldDB" id="A0A832T4R8"/>
<dbReference type="NCBIfam" id="NF003165">
    <property type="entry name" value="PRK04148.1"/>
    <property type="match status" value="1"/>
</dbReference>
<dbReference type="SMR" id="A0A832T4R8"/>
<dbReference type="HAMAP" id="MF_00341">
    <property type="entry name" value="UPF0146"/>
    <property type="match status" value="1"/>
</dbReference>
<evidence type="ECO:0000256" key="2">
    <source>
        <dbReference type="HAMAP-Rule" id="MF_00341"/>
    </source>
</evidence>
<dbReference type="Pfam" id="PF03686">
    <property type="entry name" value="UPF0146"/>
    <property type="match status" value="1"/>
</dbReference>
<dbReference type="SUPFAM" id="SSF53335">
    <property type="entry name" value="S-adenosyl-L-methionine-dependent methyltransferases"/>
    <property type="match status" value="1"/>
</dbReference>
<name>A0A832T4R8_PYRHR</name>
<dbReference type="EMBL" id="DUJN01000007">
    <property type="protein sequence ID" value="HII61451.1"/>
    <property type="molecule type" value="Genomic_DNA"/>
</dbReference>
<comment type="similarity">
    <text evidence="1 2">Belongs to the UPF0146 family.</text>
</comment>
<protein>
    <recommendedName>
        <fullName evidence="2">UPF0146 protein HA331_06880</fullName>
    </recommendedName>
</protein>
<dbReference type="PIRSF" id="PIRSF016725">
    <property type="entry name" value="UCP016725"/>
    <property type="match status" value="1"/>
</dbReference>
<dbReference type="InterPro" id="IPR005353">
    <property type="entry name" value="UPF0146"/>
</dbReference>